<evidence type="ECO:0000259" key="4">
    <source>
        <dbReference type="Pfam" id="PF11831"/>
    </source>
</evidence>
<dbReference type="Proteomes" id="UP000221165">
    <property type="component" value="Unassembled WGS sequence"/>
</dbReference>
<sequence length="431" mass="46617">MRAQEEMKLRREDARKLKRLQEENLPAYLKQLKEKNKLDTLQKRHKLSLPTPALQEHELEEIVRLGAQAMEEGGGGFLPTDTLLANSSVAASSTPLTQSLTGGTTSRGTPRREDTILMEAANAYMTISQQTPLEGGENLPLHATDLSSRRNLLLSKGGGNSTEGAHADGAPRTPNVLAESILKRIGTSGRDGSGATPLGSSSVLARLTGGAAGAAGGGGTPRLLMSGRAAGGGPEGTEVEASDLSVAESGGMGEKARLALARLQVRSSLSTLPAPQNEVEPSLPSPQDLAEASMDDQQNLIEEDMEEILKRRREAAEAARIAEWQRQAQAVQRSLPRPYLLPSFSFEGGEHAPSSTALPSFYSDEATLQRHILQIFEKEEEEDEDEDQEEERKKTKKKKSTAAMELAKGLKEAERLINEEMKSLDFLRHLS</sequence>
<dbReference type="InterPro" id="IPR021786">
    <property type="entry name" value="Cdc5p/Cef1_C"/>
</dbReference>
<evidence type="ECO:0000256" key="2">
    <source>
        <dbReference type="ARBA" id="ARBA00023242"/>
    </source>
</evidence>
<dbReference type="GO" id="GO:0000398">
    <property type="term" value="P:mRNA splicing, via spliceosome"/>
    <property type="evidence" value="ECO:0007669"/>
    <property type="project" value="InterPro"/>
</dbReference>
<feature type="region of interest" description="Disordered" evidence="3">
    <location>
        <begin position="212"/>
        <end position="241"/>
    </location>
</feature>
<dbReference type="VEuPathDB" id="ToxoDB:CSUI_011309"/>
<accession>A0A2C6J5W7</accession>
<feature type="compositionally biased region" description="Acidic residues" evidence="3">
    <location>
        <begin position="378"/>
        <end position="389"/>
    </location>
</feature>
<evidence type="ECO:0000313" key="5">
    <source>
        <dbReference type="EMBL" id="PHJ14881.1"/>
    </source>
</evidence>
<dbReference type="EMBL" id="MIGC01010737">
    <property type="protein sequence ID" value="PHJ14881.1"/>
    <property type="molecule type" value="Genomic_DNA"/>
</dbReference>
<dbReference type="RefSeq" id="XP_067916615.1">
    <property type="nucleotide sequence ID" value="XM_068071409.1"/>
</dbReference>
<keyword evidence="2" id="KW-0539">Nucleus</keyword>
<reference evidence="5 6" key="1">
    <citation type="journal article" date="2017" name="Int. J. Parasitol.">
        <title>The genome of the protozoan parasite Cystoisospora suis and a reverse vaccinology approach to identify vaccine candidates.</title>
        <authorList>
            <person name="Palmieri N."/>
            <person name="Shrestha A."/>
            <person name="Ruttkowski B."/>
            <person name="Beck T."/>
            <person name="Vogl C."/>
            <person name="Tomley F."/>
            <person name="Blake D.P."/>
            <person name="Joachim A."/>
        </authorList>
    </citation>
    <scope>NUCLEOTIDE SEQUENCE [LARGE SCALE GENOMIC DNA]</scope>
    <source>
        <strain evidence="5 6">Wien I</strain>
    </source>
</reference>
<feature type="domain" description="Pre-mRNA splicing factor component Cdc5p/Cef1 C-terminal" evidence="4">
    <location>
        <begin position="252"/>
        <end position="424"/>
    </location>
</feature>
<dbReference type="GeneID" id="94434620"/>
<dbReference type="PANTHER" id="PTHR45885">
    <property type="entry name" value="CELL DIVISION CYCLE 5-LIKE PROTEIN"/>
    <property type="match status" value="1"/>
</dbReference>
<protein>
    <submittedName>
        <fullName evidence="5">Myb-like dna-binding domain-containing</fullName>
    </submittedName>
</protein>
<gene>
    <name evidence="5" type="ORF">CSUI_011309</name>
</gene>
<dbReference type="PANTHER" id="PTHR45885:SF1">
    <property type="entry name" value="CELL DIVISION CYCLE 5-LIKE PROTEIN"/>
    <property type="match status" value="1"/>
</dbReference>
<dbReference type="Pfam" id="PF11831">
    <property type="entry name" value="Myb_Cef"/>
    <property type="match status" value="1"/>
</dbReference>
<dbReference type="InterPro" id="IPR047242">
    <property type="entry name" value="CDC5L/Cef1"/>
</dbReference>
<comment type="caution">
    <text evidence="5">The sequence shown here is derived from an EMBL/GenBank/DDBJ whole genome shotgun (WGS) entry which is preliminary data.</text>
</comment>
<dbReference type="AlphaFoldDB" id="A0A2C6J5W7"/>
<dbReference type="GO" id="GO:0005681">
    <property type="term" value="C:spliceosomal complex"/>
    <property type="evidence" value="ECO:0007669"/>
    <property type="project" value="TreeGrafter"/>
</dbReference>
<name>A0A2C6J5W7_9APIC</name>
<feature type="non-terminal residue" evidence="5">
    <location>
        <position position="431"/>
    </location>
</feature>
<proteinExistence type="predicted"/>
<dbReference type="OrthoDB" id="1410009at2759"/>
<evidence type="ECO:0000256" key="1">
    <source>
        <dbReference type="ARBA" id="ARBA00023125"/>
    </source>
</evidence>
<feature type="region of interest" description="Disordered" evidence="3">
    <location>
        <begin position="377"/>
        <end position="405"/>
    </location>
</feature>
<dbReference type="GO" id="GO:0000974">
    <property type="term" value="C:Prp19 complex"/>
    <property type="evidence" value="ECO:0007669"/>
    <property type="project" value="InterPro"/>
</dbReference>
<organism evidence="5 6">
    <name type="scientific">Cystoisospora suis</name>
    <dbReference type="NCBI Taxonomy" id="483139"/>
    <lineage>
        <taxon>Eukaryota</taxon>
        <taxon>Sar</taxon>
        <taxon>Alveolata</taxon>
        <taxon>Apicomplexa</taxon>
        <taxon>Conoidasida</taxon>
        <taxon>Coccidia</taxon>
        <taxon>Eucoccidiorida</taxon>
        <taxon>Eimeriorina</taxon>
        <taxon>Sarcocystidae</taxon>
        <taxon>Cystoisospora</taxon>
    </lineage>
</organism>
<evidence type="ECO:0000256" key="3">
    <source>
        <dbReference type="SAM" id="MobiDB-lite"/>
    </source>
</evidence>
<dbReference type="GO" id="GO:0003677">
    <property type="term" value="F:DNA binding"/>
    <property type="evidence" value="ECO:0007669"/>
    <property type="project" value="UniProtKB-KW"/>
</dbReference>
<keyword evidence="1 5" id="KW-0238">DNA-binding</keyword>
<keyword evidence="6" id="KW-1185">Reference proteome</keyword>
<evidence type="ECO:0000313" key="6">
    <source>
        <dbReference type="Proteomes" id="UP000221165"/>
    </source>
</evidence>